<reference evidence="2 3" key="1">
    <citation type="submission" date="2024-01" db="EMBL/GenBank/DDBJ databases">
        <title>New evidence supports the origin of RcGTA from prophage.</title>
        <authorList>
            <person name="Xu Y."/>
            <person name="Liu B."/>
            <person name="Chen F."/>
        </authorList>
    </citation>
    <scope>NUCLEOTIDE SEQUENCE [LARGE SCALE GENOMIC DNA]</scope>
    <source>
        <strain evidence="2 3">CBW1107-2</strain>
    </source>
</reference>
<sequence>MNDSFYVCFYKGRDGDRIGHGVSSKNEFPKKLSITIDQDNGKSDKKFGEIFKEFCDSMNGYMDMMPLLAGIGSAITYNIRESELVRFCEENSLSRLSDGNREIFEIPLSRVGDFNSIDLRHRGGQLVSKQIPKMLLMGVVSSLDHHIAQLMREVVRRNPAMLSSSEKNVSIQDVFLADSIDEFKEILIEREIESATRESFEDQIGWFERKIPIKESIKMQYDLWDELIEVIERRNLFAHANGIANTRYIKKTSRGERSNKISVGHELFASSKYFSSSLDNICEFGVKICQVIWRKIDEDDSAQADKQLGDFGFNLIERGEYKLACRILEFSLNLRGKRDEARRRVNIVNLANAYKLSGSEEKSLKLLDGEDWEIVSDEFAVSVAAVRGDVDRVGYYMARMAQSGDWTGEELEQWPVFYHVRDDARFIKAFEEAYKRKYSPAPRSRNRILENFYKASKSKKGLTKTGKQLEVVIEAEREPLPASLRTQEKQRKKATRARKIREVIS</sequence>
<name>A0ABV3WXK9_9HYPH</name>
<feature type="region of interest" description="Disordered" evidence="1">
    <location>
        <begin position="482"/>
        <end position="505"/>
    </location>
</feature>
<keyword evidence="3" id="KW-1185">Reference proteome</keyword>
<dbReference type="EMBL" id="JAZHFV010000006">
    <property type="protein sequence ID" value="MEX4009245.1"/>
    <property type="molecule type" value="Genomic_DNA"/>
</dbReference>
<evidence type="ECO:0000256" key="1">
    <source>
        <dbReference type="SAM" id="MobiDB-lite"/>
    </source>
</evidence>
<evidence type="ECO:0008006" key="4">
    <source>
        <dbReference type="Google" id="ProtNLM"/>
    </source>
</evidence>
<dbReference type="RefSeq" id="WP_368804184.1">
    <property type="nucleotide sequence ID" value="NZ_JAZHFV010000006.1"/>
</dbReference>
<proteinExistence type="predicted"/>
<feature type="compositionally biased region" description="Basic residues" evidence="1">
    <location>
        <begin position="490"/>
        <end position="499"/>
    </location>
</feature>
<gene>
    <name evidence="2" type="ORF">V1479_18180</name>
</gene>
<evidence type="ECO:0000313" key="2">
    <source>
        <dbReference type="EMBL" id="MEX4009245.1"/>
    </source>
</evidence>
<evidence type="ECO:0000313" key="3">
    <source>
        <dbReference type="Proteomes" id="UP001559025"/>
    </source>
</evidence>
<organism evidence="2 3">
    <name type="scientific">Neoaquamicrobium sediminum</name>
    <dbReference type="NCBI Taxonomy" id="1849104"/>
    <lineage>
        <taxon>Bacteria</taxon>
        <taxon>Pseudomonadati</taxon>
        <taxon>Pseudomonadota</taxon>
        <taxon>Alphaproteobacteria</taxon>
        <taxon>Hyphomicrobiales</taxon>
        <taxon>Phyllobacteriaceae</taxon>
        <taxon>Neoaquamicrobium</taxon>
    </lineage>
</organism>
<protein>
    <recommendedName>
        <fullName evidence="4">Apea-like HEPN domain-containing protein</fullName>
    </recommendedName>
</protein>
<dbReference type="Proteomes" id="UP001559025">
    <property type="component" value="Unassembled WGS sequence"/>
</dbReference>
<comment type="caution">
    <text evidence="2">The sequence shown here is derived from an EMBL/GenBank/DDBJ whole genome shotgun (WGS) entry which is preliminary data.</text>
</comment>
<accession>A0ABV3WXK9</accession>